<dbReference type="EMBL" id="LR999458">
    <property type="protein sequence ID" value="CAE6227910.1"/>
    <property type="molecule type" value="Genomic_DNA"/>
</dbReference>
<evidence type="ECO:0000259" key="2">
    <source>
        <dbReference type="Pfam" id="PF25403"/>
    </source>
</evidence>
<dbReference type="Pfam" id="PF25403">
    <property type="entry name" value="zf-C2H2_ZFAND2"/>
    <property type="match status" value="1"/>
</dbReference>
<name>A0A8S2B190_ARAAE</name>
<keyword evidence="4" id="KW-1185">Reference proteome</keyword>
<feature type="domain" description="ZFAND2A/B-like C2H2 zinc finger" evidence="2">
    <location>
        <begin position="14"/>
        <end position="54"/>
    </location>
</feature>
<organism evidence="3 4">
    <name type="scientific">Arabidopsis arenosa</name>
    <name type="common">Sand rock-cress</name>
    <name type="synonym">Cardaminopsis arenosa</name>
    <dbReference type="NCBI Taxonomy" id="38785"/>
    <lineage>
        <taxon>Eukaryota</taxon>
        <taxon>Viridiplantae</taxon>
        <taxon>Streptophyta</taxon>
        <taxon>Embryophyta</taxon>
        <taxon>Tracheophyta</taxon>
        <taxon>Spermatophyta</taxon>
        <taxon>Magnoliopsida</taxon>
        <taxon>eudicotyledons</taxon>
        <taxon>Gunneridae</taxon>
        <taxon>Pentapetalae</taxon>
        <taxon>rosids</taxon>
        <taxon>malvids</taxon>
        <taxon>Brassicales</taxon>
        <taxon>Brassicaceae</taxon>
        <taxon>Camelineae</taxon>
        <taxon>Arabidopsis</taxon>
    </lineage>
</organism>
<evidence type="ECO:0000256" key="1">
    <source>
        <dbReference type="SAM" id="MobiDB-lite"/>
    </source>
</evidence>
<gene>
    <name evidence="3" type="ORF">AARE701A_LOCUS20908</name>
</gene>
<evidence type="ECO:0000313" key="4">
    <source>
        <dbReference type="Proteomes" id="UP000682877"/>
    </source>
</evidence>
<dbReference type="Proteomes" id="UP000682877">
    <property type="component" value="Chromosome 8"/>
</dbReference>
<dbReference type="InterPro" id="IPR057357">
    <property type="entry name" value="Znf-C2H2_ZFAND2A/B"/>
</dbReference>
<feature type="region of interest" description="Disordered" evidence="1">
    <location>
        <begin position="48"/>
        <end position="98"/>
    </location>
</feature>
<reference evidence="3" key="1">
    <citation type="submission" date="2021-01" db="EMBL/GenBank/DDBJ databases">
        <authorList>
            <person name="Bezrukov I."/>
        </authorList>
    </citation>
    <scope>NUCLEOTIDE SEQUENCE</scope>
</reference>
<sequence>MKHECPKGNRGDITVVICLFCDTGVRPNPDEDPNITWDKHVNNNTHCDPSRAVKKKKQCPVPSCSGPKTPDSRVSSTNTTVAATSAPASSSSSSISSASLLAPLSLEARIRNRRLNRTRLNRTKEDEDPRVVQIPLWMIREGLDYLVREPRGQMSQEEEDVEWEEE</sequence>
<protein>
    <recommendedName>
        <fullName evidence="2">ZFAND2A/B-like C2H2 zinc finger domain-containing protein</fullName>
    </recommendedName>
</protein>
<evidence type="ECO:0000313" key="3">
    <source>
        <dbReference type="EMBL" id="CAE6227910.1"/>
    </source>
</evidence>
<dbReference type="AlphaFoldDB" id="A0A8S2B190"/>
<proteinExistence type="predicted"/>
<feature type="compositionally biased region" description="Low complexity" evidence="1">
    <location>
        <begin position="75"/>
        <end position="98"/>
    </location>
</feature>
<accession>A0A8S2B190</accession>